<dbReference type="GO" id="GO:0005524">
    <property type="term" value="F:ATP binding"/>
    <property type="evidence" value="ECO:0007669"/>
    <property type="project" value="InterPro"/>
</dbReference>
<gene>
    <name evidence="2" type="ORF">SAMN05660330_03196</name>
</gene>
<dbReference type="STRING" id="91360.SAMN05660330_03196"/>
<reference evidence="2 3" key="1">
    <citation type="submission" date="2016-10" db="EMBL/GenBank/DDBJ databases">
        <authorList>
            <person name="de Groot N.N."/>
        </authorList>
    </citation>
    <scope>NUCLEOTIDE SEQUENCE [LARGE SCALE GENOMIC DNA]</scope>
    <source>
        <strain evidence="2 3">DSM 12130</strain>
    </source>
</reference>
<dbReference type="PANTHER" id="PTHR42793">
    <property type="entry name" value="COA BINDING DOMAIN CONTAINING PROTEIN"/>
    <property type="match status" value="1"/>
</dbReference>
<dbReference type="SMART" id="SM00881">
    <property type="entry name" value="CoA_binding"/>
    <property type="match status" value="1"/>
</dbReference>
<protein>
    <submittedName>
        <fullName evidence="2">Acyl-CoA synthetase (NDP forming)</fullName>
    </submittedName>
</protein>
<dbReference type="Pfam" id="PF13380">
    <property type="entry name" value="CoA_binding_2"/>
    <property type="match status" value="1"/>
</dbReference>
<dbReference type="Gene3D" id="3.40.50.720">
    <property type="entry name" value="NAD(P)-binding Rossmann-like Domain"/>
    <property type="match status" value="1"/>
</dbReference>
<dbReference type="Gene3D" id="3.40.50.261">
    <property type="entry name" value="Succinyl-CoA synthetase domains"/>
    <property type="match status" value="2"/>
</dbReference>
<dbReference type="PANTHER" id="PTHR42793:SF1">
    <property type="entry name" value="PEPTIDYL-LYSINE N-ACETYLTRANSFERASE PATZ"/>
    <property type="match status" value="1"/>
</dbReference>
<name>A0A1H0TPC6_9BACT</name>
<evidence type="ECO:0000313" key="2">
    <source>
        <dbReference type="EMBL" id="SDP55874.1"/>
    </source>
</evidence>
<feature type="domain" description="CoA-binding" evidence="1">
    <location>
        <begin position="306"/>
        <end position="402"/>
    </location>
</feature>
<dbReference type="Gene3D" id="3.30.1490.20">
    <property type="entry name" value="ATP-grasp fold, A domain"/>
    <property type="match status" value="1"/>
</dbReference>
<keyword evidence="3" id="KW-1185">Reference proteome</keyword>
<evidence type="ECO:0000313" key="3">
    <source>
        <dbReference type="Proteomes" id="UP000199073"/>
    </source>
</evidence>
<evidence type="ECO:0000259" key="1">
    <source>
        <dbReference type="SMART" id="SM00881"/>
    </source>
</evidence>
<dbReference type="Gene3D" id="3.30.470.20">
    <property type="entry name" value="ATP-grasp fold, B domain"/>
    <property type="match status" value="1"/>
</dbReference>
<dbReference type="Pfam" id="PF13549">
    <property type="entry name" value="ATP-grasp_5"/>
    <property type="match status" value="1"/>
</dbReference>
<accession>A0A1H0TPC6</accession>
<dbReference type="InterPro" id="IPR016102">
    <property type="entry name" value="Succinyl-CoA_synth-like"/>
</dbReference>
<dbReference type="EMBL" id="FNJI01000025">
    <property type="protein sequence ID" value="SDP55874.1"/>
    <property type="molecule type" value="Genomic_DNA"/>
</dbReference>
<dbReference type="SUPFAM" id="SSF51735">
    <property type="entry name" value="NAD(P)-binding Rossmann-fold domains"/>
    <property type="match status" value="1"/>
</dbReference>
<dbReference type="SUPFAM" id="SSF52210">
    <property type="entry name" value="Succinyl-CoA synthetase domains"/>
    <property type="match status" value="2"/>
</dbReference>
<dbReference type="InterPro" id="IPR032875">
    <property type="entry name" value="Succ_CoA_lig_flav_dom"/>
</dbReference>
<dbReference type="Proteomes" id="UP000199073">
    <property type="component" value="Unassembled WGS sequence"/>
</dbReference>
<proteinExistence type="predicted"/>
<dbReference type="InterPro" id="IPR003781">
    <property type="entry name" value="CoA-bd"/>
</dbReference>
<dbReference type="OrthoDB" id="9807426at2"/>
<dbReference type="InterPro" id="IPR036291">
    <property type="entry name" value="NAD(P)-bd_dom_sf"/>
</dbReference>
<organism evidence="2 3">
    <name type="scientific">Desulforhopalus singaporensis</name>
    <dbReference type="NCBI Taxonomy" id="91360"/>
    <lineage>
        <taxon>Bacteria</taxon>
        <taxon>Pseudomonadati</taxon>
        <taxon>Thermodesulfobacteriota</taxon>
        <taxon>Desulfobulbia</taxon>
        <taxon>Desulfobulbales</taxon>
        <taxon>Desulfocapsaceae</taxon>
        <taxon>Desulforhopalus</taxon>
    </lineage>
</organism>
<dbReference type="RefSeq" id="WP_092224608.1">
    <property type="nucleotide sequence ID" value="NZ_FNJI01000025.1"/>
</dbReference>
<dbReference type="Pfam" id="PF13607">
    <property type="entry name" value="Succ_CoA_lig"/>
    <property type="match status" value="1"/>
</dbReference>
<sequence length="804" mass="87780">MHIHIDYPGLTSLLKKAASEGRNFLFEYEVYHFVELIGGDTTPHYYFLPTGARMNPAELARLPGEKVVVKVVSPEIIHKSDVGGVAICSKNEKEVLSTIRKMSVEVPKKIASQYFFNHNFAQGIERDLQLADYAEAVKQKLAGFLVCQFIESGTGGFGNELLIGLRNTREFGTIIIAGLGGTDTQLYADSIRRDKAVTSCGVDLVDGQTFFRRFQKTISYRKLAGMTRGGRRIVTNEQLLECFSAMIEAGRYFSSSNTATPYTIEEFEVNPFAFSNFLMTPLDGVCAFSTRKTTSPPRPTEKIDLLLHPETIAVAGVSQHEINIGRIILNNILAHGFARDKITVIHPVAGEIEGLATVPDVESLPWQPDLLILAISGPQLSQTIESVIQKNLAATVILVADEIGPPIPRGKSSITSSLREKIANYRLRNLHPPVFLGGNSLGVLSNPGNYDAMFIPDTKLPKKKGDHLRSSVFVSQSGAYMITRMSKLAFLDPAYAISVGNQTDLTAGDFLHYLNSVDFVKTLAFYIEGFNDLDGIVFAKEVERAISLGKEVILYKAGRTQEGKDALSGHTASIAGDYMVCQSCITQAGAIVAETFNIFEGLLRLSTSLGQKRIRGNRLAAISNAGYESVGIADNILGEDYRLQMAVFSRQSATRLQRVLDSAHLGSLVSVHNPLDITPMSSEDIYIDTINILLADPNIDILVVAIVPLTPMLHTLPEELHPSPGRVDSSIISNISTINNHTDKPIILVLDSGRLYDPFADELEQAGLPVFRSADLCILTLGKYVQARLTNRTGAANQTGSVSA</sequence>
<dbReference type="InterPro" id="IPR013815">
    <property type="entry name" value="ATP_grasp_subdomain_1"/>
</dbReference>
<dbReference type="AlphaFoldDB" id="A0A1H0TPC6"/>